<evidence type="ECO:0000313" key="3">
    <source>
        <dbReference type="EMBL" id="CAB4938101.1"/>
    </source>
</evidence>
<protein>
    <submittedName>
        <fullName evidence="1">Unannotated protein</fullName>
    </submittedName>
</protein>
<evidence type="ECO:0000313" key="1">
    <source>
        <dbReference type="EMBL" id="CAB4762333.1"/>
    </source>
</evidence>
<dbReference type="InterPro" id="IPR014710">
    <property type="entry name" value="RmlC-like_jellyroll"/>
</dbReference>
<dbReference type="EMBL" id="CAEZYR010000114">
    <property type="protein sequence ID" value="CAB4762333.1"/>
    <property type="molecule type" value="Genomic_DNA"/>
</dbReference>
<dbReference type="InterPro" id="IPR011051">
    <property type="entry name" value="RmlC_Cupin_sf"/>
</dbReference>
<dbReference type="EMBL" id="CAFBMH010000199">
    <property type="protein sequence ID" value="CAB4938101.1"/>
    <property type="molecule type" value="Genomic_DNA"/>
</dbReference>
<reference evidence="1" key="1">
    <citation type="submission" date="2020-05" db="EMBL/GenBank/DDBJ databases">
        <authorList>
            <person name="Chiriac C."/>
            <person name="Salcher M."/>
            <person name="Ghai R."/>
            <person name="Kavagutti S V."/>
        </authorList>
    </citation>
    <scope>NUCLEOTIDE SEQUENCE</scope>
</reference>
<organism evidence="1">
    <name type="scientific">freshwater metagenome</name>
    <dbReference type="NCBI Taxonomy" id="449393"/>
    <lineage>
        <taxon>unclassified sequences</taxon>
        <taxon>metagenomes</taxon>
        <taxon>ecological metagenomes</taxon>
    </lineage>
</organism>
<dbReference type="EMBL" id="CAFBOS010000101">
    <property type="protein sequence ID" value="CAB5001642.1"/>
    <property type="molecule type" value="Genomic_DNA"/>
</dbReference>
<dbReference type="SUPFAM" id="SSF51182">
    <property type="entry name" value="RmlC-like cupins"/>
    <property type="match status" value="1"/>
</dbReference>
<dbReference type="Gene3D" id="2.60.120.10">
    <property type="entry name" value="Jelly Rolls"/>
    <property type="match status" value="1"/>
</dbReference>
<dbReference type="AlphaFoldDB" id="A0A6J6UUA2"/>
<dbReference type="EMBL" id="CAFABA010000019">
    <property type="protein sequence ID" value="CAB4820824.1"/>
    <property type="molecule type" value="Genomic_DNA"/>
</dbReference>
<proteinExistence type="predicted"/>
<evidence type="ECO:0000313" key="2">
    <source>
        <dbReference type="EMBL" id="CAB4820824.1"/>
    </source>
</evidence>
<name>A0A6J6UUA2_9ZZZZ</name>
<gene>
    <name evidence="1" type="ORF">UFOPK2754_02496</name>
    <name evidence="2" type="ORF">UFOPK3139_00687</name>
    <name evidence="3" type="ORF">UFOPK3543_03078</name>
    <name evidence="4" type="ORF">UFOPK3967_01667</name>
</gene>
<evidence type="ECO:0000313" key="4">
    <source>
        <dbReference type="EMBL" id="CAB5001642.1"/>
    </source>
</evidence>
<sequence>MTSSIRKCAGRILELLDEVGDDVLAEEDAINAAMRDLLAVPGLDTMIVNPVRNNTESGLGWIYYDGDIRIVRGTMTAGMNLEPHNHGSWNLFGVYTGALLYKSYRRMDDASTPFHAKLEIVEDRIMRAGDVTVLPGPPDDIHSALGLAPHTVTVLVARAPFNPRREQYLPDENAYLVFEGDGLDAVKG</sequence>
<accession>A0A6J6UUA2</accession>